<evidence type="ECO:0000256" key="8">
    <source>
        <dbReference type="ARBA" id="ARBA00037993"/>
    </source>
</evidence>
<evidence type="ECO:0000256" key="6">
    <source>
        <dbReference type="ARBA" id="ARBA00022840"/>
    </source>
</evidence>
<evidence type="ECO:0000256" key="9">
    <source>
        <dbReference type="ARBA" id="ARBA00039149"/>
    </source>
</evidence>
<evidence type="ECO:0000256" key="2">
    <source>
        <dbReference type="ARBA" id="ARBA00022598"/>
    </source>
</evidence>
<dbReference type="SUPFAM" id="SSF52402">
    <property type="entry name" value="Adenine nucleotide alpha hydrolases-like"/>
    <property type="match status" value="1"/>
</dbReference>
<sequence>MCSVSGALILNSKNYDKIERKFAEILKNAEDRGRDSFGIIVVQSDGTTKSVKYLGRLSEQEEKLYGILDEKSRVIIANNRAEQTKEFVNKKTEKDIQPFEGERFIVTHNGIIANDKELEKKFGVKRESNIDTAVIPPILDKFWKGDLPTLKDLLSEIRGSFAFIIADKKNPNKIYIAQNFKPVYMMYDYELGAIFFTSLDDYFSQNPLDKVNITKLEPYSIVSVDSNLKIEKIDLIKPKDKKKVLVIASGGLDSTVAATYLLRQGHEITLLHFNYRHKAEEKEREAVRKISEYLQVPYIEIDIDLFKILGHITLLKGGGEIVKERQGEEGAEFAHEWVPARNLIFFSVALAIAEAYGFDAIASGINLEEAGAYPDNEMEFVRLFSKLSPYATGPNKKIEVMMPVGNLVKHEIVKLGVEIGAPLHLTWSCYEGGEKHCGKCGPCYMRKMAFKINGLKDPVEYEN</sequence>
<dbReference type="PROSITE" id="PS50206">
    <property type="entry name" value="RHODANESE_3"/>
    <property type="match status" value="1"/>
</dbReference>
<dbReference type="CDD" id="cd01995">
    <property type="entry name" value="QueC-like"/>
    <property type="match status" value="1"/>
</dbReference>
<dbReference type="Gene3D" id="3.60.20.10">
    <property type="entry name" value="Glutamine Phosphoribosylpyrophosphate, subunit 1, domain 1"/>
    <property type="match status" value="1"/>
</dbReference>
<comment type="cofactor">
    <cofactor evidence="11">
        <name>Zn(2+)</name>
        <dbReference type="ChEBI" id="CHEBI:29105"/>
    </cofactor>
    <text evidence="11">Binds 1 zinc ion per subunit.</text>
</comment>
<dbReference type="InterPro" id="IPR001763">
    <property type="entry name" value="Rhodanese-like_dom"/>
</dbReference>
<dbReference type="InterPro" id="IPR018317">
    <property type="entry name" value="QueC"/>
</dbReference>
<dbReference type="InterPro" id="IPR029055">
    <property type="entry name" value="Ntn_hydrolases_N"/>
</dbReference>
<comment type="catalytic activity">
    <reaction evidence="10 11">
        <text>7-carboxy-7-carbaguanine + NH4(+) + 2 ATP = 7-cyano-7-carbaguanine + 2 AMP + 2 diphosphate + 2 H(+)</text>
        <dbReference type="Rhea" id="RHEA:27982"/>
        <dbReference type="ChEBI" id="CHEBI:15378"/>
        <dbReference type="ChEBI" id="CHEBI:28938"/>
        <dbReference type="ChEBI" id="CHEBI:30616"/>
        <dbReference type="ChEBI" id="CHEBI:33019"/>
        <dbReference type="ChEBI" id="CHEBI:45075"/>
        <dbReference type="ChEBI" id="CHEBI:61036"/>
        <dbReference type="ChEBI" id="CHEBI:456215"/>
        <dbReference type="EC" id="6.3.4.20"/>
    </reaction>
</comment>
<dbReference type="AlphaFoldDB" id="A0A2T9X1U3"/>
<evidence type="ECO:0000313" key="14">
    <source>
        <dbReference type="EMBL" id="PVU74073.1"/>
    </source>
</evidence>
<dbReference type="UniPathway" id="UPA00391"/>
<evidence type="ECO:0000256" key="7">
    <source>
        <dbReference type="ARBA" id="ARBA00037768"/>
    </source>
</evidence>
<dbReference type="SUPFAM" id="SSF56235">
    <property type="entry name" value="N-terminal nucleophile aminohydrolases (Ntn hydrolases)"/>
    <property type="match status" value="1"/>
</dbReference>
<comment type="caution">
    <text evidence="14">The sequence shown here is derived from an EMBL/GenBank/DDBJ whole genome shotgun (WGS) entry which is preliminary data.</text>
</comment>
<dbReference type="PANTHER" id="PTHR42914">
    <property type="entry name" value="7-CYANO-7-DEAZAGUANINE SYNTHASE"/>
    <property type="match status" value="1"/>
</dbReference>
<organism evidence="14 15">
    <name type="scientific">Acidianus hospitalis</name>
    <dbReference type="NCBI Taxonomy" id="563177"/>
    <lineage>
        <taxon>Archaea</taxon>
        <taxon>Thermoproteota</taxon>
        <taxon>Thermoprotei</taxon>
        <taxon>Sulfolobales</taxon>
        <taxon>Sulfolobaceae</taxon>
        <taxon>Acidianus</taxon>
    </lineage>
</organism>
<comment type="function">
    <text evidence="7 11">Catalyzes the ATP-dependent conversion of 7-carboxy-7-deazaguanine (CDG) to 7-cyano-7-deazaguanine (preQ(0)).</text>
</comment>
<dbReference type="GO" id="GO:0005524">
    <property type="term" value="F:ATP binding"/>
    <property type="evidence" value="ECO:0007669"/>
    <property type="project" value="UniProtKB-UniRule"/>
</dbReference>
<dbReference type="GO" id="GO:0008270">
    <property type="term" value="F:zinc ion binding"/>
    <property type="evidence" value="ECO:0007669"/>
    <property type="project" value="UniProtKB-UniRule"/>
</dbReference>
<keyword evidence="5 11" id="KW-0862">Zinc</keyword>
<dbReference type="Gene3D" id="3.40.50.620">
    <property type="entry name" value="HUPs"/>
    <property type="match status" value="1"/>
</dbReference>
<evidence type="ECO:0000256" key="5">
    <source>
        <dbReference type="ARBA" id="ARBA00022833"/>
    </source>
</evidence>
<dbReference type="Proteomes" id="UP000245638">
    <property type="component" value="Unassembled WGS sequence"/>
</dbReference>
<evidence type="ECO:0000256" key="10">
    <source>
        <dbReference type="ARBA" id="ARBA00047890"/>
    </source>
</evidence>
<comment type="pathway">
    <text evidence="1 11">Purine metabolism; 7-cyano-7-deazaguanine biosynthesis.</text>
</comment>
<feature type="binding site" evidence="11">
    <location>
        <position position="429"/>
    </location>
    <ligand>
        <name>Zn(2+)</name>
        <dbReference type="ChEBI" id="CHEBI:29105"/>
    </ligand>
</feature>
<evidence type="ECO:0000256" key="4">
    <source>
        <dbReference type="ARBA" id="ARBA00022741"/>
    </source>
</evidence>
<dbReference type="HAMAP" id="MF_01633">
    <property type="entry name" value="QueC"/>
    <property type="match status" value="1"/>
</dbReference>
<gene>
    <name evidence="11 14" type="primary">queC</name>
    <name evidence="14" type="ORF">DDW13_08895</name>
</gene>
<evidence type="ECO:0000256" key="1">
    <source>
        <dbReference type="ARBA" id="ARBA00005061"/>
    </source>
</evidence>
<protein>
    <recommendedName>
        <fullName evidence="9 11">7-cyano-7-deazaguanine synthase</fullName>
        <ecNumber evidence="9 11">6.3.4.20</ecNumber>
    </recommendedName>
    <alternativeName>
        <fullName evidence="11">7-cyano-7-carbaguanine synthase</fullName>
    </alternativeName>
    <alternativeName>
        <fullName evidence="11">Archaeosine biosynthesis protein QueC</fullName>
    </alternativeName>
    <alternativeName>
        <fullName evidence="11">PreQ(0) synthase</fullName>
    </alternativeName>
</protein>
<dbReference type="InterPro" id="IPR017932">
    <property type="entry name" value="GATase_2_dom"/>
</dbReference>
<dbReference type="PROSITE" id="PS51278">
    <property type="entry name" value="GATASE_TYPE_2"/>
    <property type="match status" value="1"/>
</dbReference>
<dbReference type="CDD" id="cd00352">
    <property type="entry name" value="Gn_AT_II"/>
    <property type="match status" value="1"/>
</dbReference>
<dbReference type="Pfam" id="PF06508">
    <property type="entry name" value="QueC"/>
    <property type="match status" value="1"/>
</dbReference>
<proteinExistence type="inferred from homology"/>
<dbReference type="EMBL" id="QEFD01000234">
    <property type="protein sequence ID" value="PVU74073.1"/>
    <property type="molecule type" value="Genomic_DNA"/>
</dbReference>
<keyword evidence="6 11" id="KW-0067">ATP-binding</keyword>
<dbReference type="PANTHER" id="PTHR42914:SF1">
    <property type="entry name" value="7-CYANO-7-DEAZAGUANINE SYNTHASE"/>
    <property type="match status" value="1"/>
</dbReference>
<reference evidence="14 15" key="1">
    <citation type="journal article" date="2015" name="Appl. Environ. Microbiol.">
        <title>Nanoarchaeota, Their Sulfolobales Host, and Nanoarchaeota Virus Distribution across Yellowstone National Park Hot Springs.</title>
        <authorList>
            <person name="Munson-McGee J.H."/>
            <person name="Field E.K."/>
            <person name="Bateson M."/>
            <person name="Rooney C."/>
            <person name="Stepanauskas R."/>
            <person name="Young M.J."/>
        </authorList>
    </citation>
    <scope>NUCLEOTIDE SEQUENCE [LARGE SCALE GENOMIC DNA]</scope>
    <source>
        <strain evidence="14">SCGC AC-742_N10</strain>
    </source>
</reference>
<evidence type="ECO:0000256" key="11">
    <source>
        <dbReference type="HAMAP-Rule" id="MF_01633"/>
    </source>
</evidence>
<dbReference type="EC" id="6.3.4.20" evidence="9 11"/>
<comment type="similarity">
    <text evidence="8 11">Belongs to the QueC family.</text>
</comment>
<feature type="domain" description="Rhodanese" evidence="12">
    <location>
        <begin position="238"/>
        <end position="286"/>
    </location>
</feature>
<feature type="binding site" evidence="11">
    <location>
        <position position="443"/>
    </location>
    <ligand>
        <name>Zn(2+)</name>
        <dbReference type="ChEBI" id="CHEBI:29105"/>
    </ligand>
</feature>
<dbReference type="NCBIfam" id="TIGR00364">
    <property type="entry name" value="7-cyano-7-deazaguanine synthase QueC"/>
    <property type="match status" value="1"/>
</dbReference>
<dbReference type="Pfam" id="PF13537">
    <property type="entry name" value="GATase_7"/>
    <property type="match status" value="1"/>
</dbReference>
<dbReference type="GO" id="GO:0016879">
    <property type="term" value="F:ligase activity, forming carbon-nitrogen bonds"/>
    <property type="evidence" value="ECO:0007669"/>
    <property type="project" value="UniProtKB-UniRule"/>
</dbReference>
<dbReference type="InterPro" id="IPR014729">
    <property type="entry name" value="Rossmann-like_a/b/a_fold"/>
</dbReference>
<evidence type="ECO:0000256" key="3">
    <source>
        <dbReference type="ARBA" id="ARBA00022723"/>
    </source>
</evidence>
<evidence type="ECO:0000259" key="13">
    <source>
        <dbReference type="PROSITE" id="PS51278"/>
    </source>
</evidence>
<accession>A0A2T9X1U3</accession>
<keyword evidence="4 11" id="KW-0547">Nucleotide-binding</keyword>
<evidence type="ECO:0000313" key="15">
    <source>
        <dbReference type="Proteomes" id="UP000245638"/>
    </source>
</evidence>
<feature type="binding site" evidence="11">
    <location>
        <position position="437"/>
    </location>
    <ligand>
        <name>Zn(2+)</name>
        <dbReference type="ChEBI" id="CHEBI:29105"/>
    </ligand>
</feature>
<keyword evidence="3 11" id="KW-0479">Metal-binding</keyword>
<feature type="binding site" evidence="11">
    <location>
        <position position="440"/>
    </location>
    <ligand>
        <name>Zn(2+)</name>
        <dbReference type="ChEBI" id="CHEBI:29105"/>
    </ligand>
</feature>
<keyword evidence="2 11" id="KW-0436">Ligase</keyword>
<feature type="binding site" evidence="11">
    <location>
        <begin position="248"/>
        <end position="258"/>
    </location>
    <ligand>
        <name>ATP</name>
        <dbReference type="ChEBI" id="CHEBI:30616"/>
    </ligand>
</feature>
<feature type="domain" description="Glutamine amidotransferase type-2" evidence="13">
    <location>
        <begin position="2"/>
        <end position="227"/>
    </location>
</feature>
<name>A0A2T9X1U3_9CREN</name>
<evidence type="ECO:0000259" key="12">
    <source>
        <dbReference type="PROSITE" id="PS50206"/>
    </source>
</evidence>